<reference evidence="11 12" key="1">
    <citation type="submission" date="2016-07" db="EMBL/GenBank/DDBJ databases">
        <title>Pervasive Adenine N6-methylation of Active Genes in Fungi.</title>
        <authorList>
            <consortium name="DOE Joint Genome Institute"/>
            <person name="Mondo S.J."/>
            <person name="Dannebaum R.O."/>
            <person name="Kuo R.C."/>
            <person name="Labutti K."/>
            <person name="Haridas S."/>
            <person name="Kuo A."/>
            <person name="Salamov A."/>
            <person name="Ahrendt S.R."/>
            <person name="Lipzen A."/>
            <person name="Sullivan W."/>
            <person name="Andreopoulos W.B."/>
            <person name="Clum A."/>
            <person name="Lindquist E."/>
            <person name="Daum C."/>
            <person name="Ramamoorthy G.K."/>
            <person name="Gryganskyi A."/>
            <person name="Culley D."/>
            <person name="Magnuson J.K."/>
            <person name="James T.Y."/>
            <person name="O'Malley M.A."/>
            <person name="Stajich J.E."/>
            <person name="Spatafora J.W."/>
            <person name="Visel A."/>
            <person name="Grigoriev I.V."/>
        </authorList>
    </citation>
    <scope>NUCLEOTIDE SEQUENCE [LARGE SCALE GENOMIC DNA]</scope>
    <source>
        <strain evidence="11 12">NRRL 1336</strain>
    </source>
</reference>
<dbReference type="PANTHER" id="PTHR10071">
    <property type="entry name" value="TRANSCRIPTION FACTOR GATA FAMILY MEMBER"/>
    <property type="match status" value="1"/>
</dbReference>
<feature type="region of interest" description="Disordered" evidence="9">
    <location>
        <begin position="321"/>
        <end position="485"/>
    </location>
</feature>
<organism evidence="11 12">
    <name type="scientific">Absidia repens</name>
    <dbReference type="NCBI Taxonomy" id="90262"/>
    <lineage>
        <taxon>Eukaryota</taxon>
        <taxon>Fungi</taxon>
        <taxon>Fungi incertae sedis</taxon>
        <taxon>Mucoromycota</taxon>
        <taxon>Mucoromycotina</taxon>
        <taxon>Mucoromycetes</taxon>
        <taxon>Mucorales</taxon>
        <taxon>Cunninghamellaceae</taxon>
        <taxon>Absidia</taxon>
    </lineage>
</organism>
<dbReference type="GO" id="GO:0045944">
    <property type="term" value="P:positive regulation of transcription by RNA polymerase II"/>
    <property type="evidence" value="ECO:0007669"/>
    <property type="project" value="TreeGrafter"/>
</dbReference>
<protein>
    <recommendedName>
        <fullName evidence="10">GATA-type domain-containing protein</fullName>
    </recommendedName>
</protein>
<dbReference type="CDD" id="cd00202">
    <property type="entry name" value="ZnF_GATA"/>
    <property type="match status" value="2"/>
</dbReference>
<evidence type="ECO:0000256" key="4">
    <source>
        <dbReference type="ARBA" id="ARBA00022833"/>
    </source>
</evidence>
<evidence type="ECO:0000256" key="6">
    <source>
        <dbReference type="ARBA" id="ARBA00023163"/>
    </source>
</evidence>
<feature type="compositionally biased region" description="Low complexity" evidence="9">
    <location>
        <begin position="360"/>
        <end position="377"/>
    </location>
</feature>
<feature type="compositionally biased region" description="Polar residues" evidence="9">
    <location>
        <begin position="190"/>
        <end position="200"/>
    </location>
</feature>
<feature type="compositionally biased region" description="Low complexity" evidence="9">
    <location>
        <begin position="322"/>
        <end position="341"/>
    </location>
</feature>
<evidence type="ECO:0000256" key="9">
    <source>
        <dbReference type="SAM" id="MobiDB-lite"/>
    </source>
</evidence>
<evidence type="ECO:0000256" key="3">
    <source>
        <dbReference type="ARBA" id="ARBA00022771"/>
    </source>
</evidence>
<dbReference type="OrthoDB" id="515401at2759"/>
<dbReference type="InterPro" id="IPR000679">
    <property type="entry name" value="Znf_GATA"/>
</dbReference>
<dbReference type="PANTHER" id="PTHR10071:SF335">
    <property type="entry name" value="IRON-SENSING TRANSCRIPTIONAL REPRESSOR-RELATED"/>
    <property type="match status" value="1"/>
</dbReference>
<feature type="compositionally biased region" description="Low complexity" evidence="9">
    <location>
        <begin position="435"/>
        <end position="465"/>
    </location>
</feature>
<evidence type="ECO:0000256" key="2">
    <source>
        <dbReference type="ARBA" id="ARBA00022723"/>
    </source>
</evidence>
<dbReference type="PROSITE" id="PS50114">
    <property type="entry name" value="GATA_ZN_FINGER_2"/>
    <property type="match status" value="2"/>
</dbReference>
<feature type="region of interest" description="Disordered" evidence="9">
    <location>
        <begin position="174"/>
        <end position="261"/>
    </location>
</feature>
<evidence type="ECO:0000256" key="5">
    <source>
        <dbReference type="ARBA" id="ARBA00023015"/>
    </source>
</evidence>
<evidence type="ECO:0000313" key="12">
    <source>
        <dbReference type="Proteomes" id="UP000193560"/>
    </source>
</evidence>
<dbReference type="GO" id="GO:0005634">
    <property type="term" value="C:nucleus"/>
    <property type="evidence" value="ECO:0007669"/>
    <property type="project" value="UniProtKB-SubCell"/>
</dbReference>
<gene>
    <name evidence="11" type="ORF">BCR42DRAFT_487740</name>
</gene>
<keyword evidence="7" id="KW-0539">Nucleus</keyword>
<dbReference type="STRING" id="90262.A0A1X2ITN0"/>
<evidence type="ECO:0000313" key="11">
    <source>
        <dbReference type="EMBL" id="ORZ22145.1"/>
    </source>
</evidence>
<feature type="compositionally biased region" description="Basic and acidic residues" evidence="9">
    <location>
        <begin position="342"/>
        <end position="357"/>
    </location>
</feature>
<dbReference type="InterPro" id="IPR013088">
    <property type="entry name" value="Znf_NHR/GATA"/>
</dbReference>
<dbReference type="Pfam" id="PF00320">
    <property type="entry name" value="GATA"/>
    <property type="match status" value="2"/>
</dbReference>
<dbReference type="SMART" id="SM00401">
    <property type="entry name" value="ZnF_GATA"/>
    <property type="match status" value="2"/>
</dbReference>
<feature type="compositionally biased region" description="Basic residues" evidence="9">
    <location>
        <begin position="215"/>
        <end position="226"/>
    </location>
</feature>
<dbReference type="GO" id="GO:0000122">
    <property type="term" value="P:negative regulation of transcription by RNA polymerase II"/>
    <property type="evidence" value="ECO:0007669"/>
    <property type="project" value="TreeGrafter"/>
</dbReference>
<dbReference type="Gene3D" id="3.30.50.10">
    <property type="entry name" value="Erythroid Transcription Factor GATA-1, subunit A"/>
    <property type="match status" value="2"/>
</dbReference>
<proteinExistence type="predicted"/>
<evidence type="ECO:0000256" key="1">
    <source>
        <dbReference type="ARBA" id="ARBA00004123"/>
    </source>
</evidence>
<evidence type="ECO:0000256" key="8">
    <source>
        <dbReference type="PROSITE-ProRule" id="PRU00094"/>
    </source>
</evidence>
<dbReference type="SUPFAM" id="SSF57716">
    <property type="entry name" value="Glucocorticoid receptor-like (DNA-binding domain)"/>
    <property type="match status" value="2"/>
</dbReference>
<keyword evidence="2" id="KW-0479">Metal-binding</keyword>
<comment type="subcellular location">
    <subcellularLocation>
        <location evidence="1">Nucleus</location>
    </subcellularLocation>
</comment>
<evidence type="ECO:0000259" key="10">
    <source>
        <dbReference type="PROSITE" id="PS50114"/>
    </source>
</evidence>
<name>A0A1X2ITN0_9FUNG</name>
<dbReference type="EMBL" id="MCGE01000004">
    <property type="protein sequence ID" value="ORZ22145.1"/>
    <property type="molecule type" value="Genomic_DNA"/>
</dbReference>
<dbReference type="GO" id="GO:0000981">
    <property type="term" value="F:DNA-binding transcription factor activity, RNA polymerase II-specific"/>
    <property type="evidence" value="ECO:0007669"/>
    <property type="project" value="TreeGrafter"/>
</dbReference>
<feature type="compositionally biased region" description="Low complexity" evidence="9">
    <location>
        <begin position="406"/>
        <end position="415"/>
    </location>
</feature>
<keyword evidence="12" id="KW-1185">Reference proteome</keyword>
<accession>A0A1X2ITN0</accession>
<keyword evidence="3 8" id="KW-0863">Zinc-finger</keyword>
<feature type="domain" description="GATA-type" evidence="10">
    <location>
        <begin position="4"/>
        <end position="57"/>
    </location>
</feature>
<feature type="domain" description="GATA-type" evidence="10">
    <location>
        <begin position="115"/>
        <end position="168"/>
    </location>
</feature>
<dbReference type="PRINTS" id="PR00619">
    <property type="entry name" value="GATAZNFINGER"/>
</dbReference>
<feature type="compositionally biased region" description="Basic and acidic residues" evidence="9">
    <location>
        <begin position="241"/>
        <end position="251"/>
    </location>
</feature>
<feature type="compositionally biased region" description="Polar residues" evidence="9">
    <location>
        <begin position="474"/>
        <end position="485"/>
    </location>
</feature>
<dbReference type="GO" id="GO:0000978">
    <property type="term" value="F:RNA polymerase II cis-regulatory region sequence-specific DNA binding"/>
    <property type="evidence" value="ECO:0007669"/>
    <property type="project" value="TreeGrafter"/>
</dbReference>
<keyword evidence="6" id="KW-0804">Transcription</keyword>
<dbReference type="Proteomes" id="UP000193560">
    <property type="component" value="Unassembled WGS sequence"/>
</dbReference>
<feature type="region of interest" description="Disordered" evidence="9">
    <location>
        <begin position="51"/>
        <end position="76"/>
    </location>
</feature>
<dbReference type="InterPro" id="IPR039355">
    <property type="entry name" value="Transcription_factor_GATA"/>
</dbReference>
<evidence type="ECO:0000256" key="7">
    <source>
        <dbReference type="ARBA" id="ARBA00023242"/>
    </source>
</evidence>
<keyword evidence="4" id="KW-0862">Zinc</keyword>
<dbReference type="FunFam" id="3.30.50.10:FF:000007">
    <property type="entry name" value="Nitrogen regulatory AreA, N-terminal"/>
    <property type="match status" value="1"/>
</dbReference>
<keyword evidence="5" id="KW-0805">Transcription regulation</keyword>
<sequence>MMNQVSATNCANCGTTSTPLWRRGPNGDTICNACGLYFKARHTYRPTTMKRNIQPKKQQQQQQQQSDNAAATGGCEGHGMSEPAAGSCPGGGKCNGTGGSSSCAGCPTFNQHQVNRHSLVCSNCRAISTPLWRRDDQGNTICNACGLYYKLHNVHRPVSMKRSVIKRRKRLIVMGSGGDGHGDDDDELIQNDNTGQQQHSVEAPLEDDQQQQQPKKIRKPYRKRAKAKDGEPNQQTKGKRNKLDTASEHHQPSSSITSAKSALSVPAIEDYIVPKRTGLPATTELLPSSSTSSHTIATPYINGLRQQSPYHHQFYQHPPAALSSIRGDSSPSPSLSLPPISSERRSAHFDPFYRDGRAGSPSSTPSVSSSTNASLPPISLPPLLRPTPTTLSCTITNKSNKDNNNDHNNNSINNKNDNDDDENDNDMTTSFHHPSSLNRSNTTTNSTLFPPSPSSTSSSSALTSTRMASETERQSPGNYQDVSQQQQPYPAFMELDDWDEALKNLQSLRKKVQPEHVRALAQLSKPLWDMVSKAQSIVHGTGALTQS</sequence>
<dbReference type="AlphaFoldDB" id="A0A1X2ITN0"/>
<comment type="caution">
    <text evidence="11">The sequence shown here is derived from an EMBL/GenBank/DDBJ whole genome shotgun (WGS) entry which is preliminary data.</text>
</comment>
<dbReference type="GO" id="GO:0008270">
    <property type="term" value="F:zinc ion binding"/>
    <property type="evidence" value="ECO:0007669"/>
    <property type="project" value="UniProtKB-KW"/>
</dbReference>
<dbReference type="PROSITE" id="PS00344">
    <property type="entry name" value="GATA_ZN_FINGER_1"/>
    <property type="match status" value="2"/>
</dbReference>